<feature type="domain" description="Glyoxalase-like" evidence="1">
    <location>
        <begin position="137"/>
        <end position="241"/>
    </location>
</feature>
<feature type="domain" description="Glyoxalase-like" evidence="1">
    <location>
        <begin position="16"/>
        <end position="118"/>
    </location>
</feature>
<dbReference type="AlphaFoldDB" id="A0A2N3YHX9"/>
<dbReference type="EMBL" id="PJNE01000001">
    <property type="protein sequence ID" value="PKW26428.1"/>
    <property type="molecule type" value="Genomic_DNA"/>
</dbReference>
<dbReference type="Proteomes" id="UP000233781">
    <property type="component" value="Unassembled WGS sequence"/>
</dbReference>
<sequence length="250" mass="27103">MTPPGVGPAIRWARMFLDTPRPDAPRSWGFWADVTGQHVADRRGADGEFATLEPRSGEAWVTLQAVGEGPGGVHLDLDVDDVPGAAAYAESLGARRVGAIGDTVVVVESPGGFVHCLTTWRGASGQERDGLTSILDQVCLDVPRAWWDAENAYWTALTGWAWRASDEPGFASVSGGPSMPFRILLQWLGDEDGPVRGHVDLACRDRAADTERHVAAGARVRSVHPFWTVLEDPVGRVYCLTDRDPRPGRR</sequence>
<dbReference type="Gene3D" id="3.10.180.10">
    <property type="entry name" value="2,3-Dihydroxybiphenyl 1,2-Dioxygenase, domain 1"/>
    <property type="match status" value="2"/>
</dbReference>
<accession>A0A2N3YHX9</accession>
<gene>
    <name evidence="2" type="ORF">ATL31_1239</name>
</gene>
<proteinExistence type="predicted"/>
<name>A0A2N3YHX9_9MICO</name>
<protein>
    <recommendedName>
        <fullName evidence="1">Glyoxalase-like domain-containing protein</fullName>
    </recommendedName>
</protein>
<dbReference type="RefSeq" id="WP_211283971.1">
    <property type="nucleotide sequence ID" value="NZ_PJNE01000001.1"/>
</dbReference>
<evidence type="ECO:0000259" key="1">
    <source>
        <dbReference type="Pfam" id="PF18029"/>
    </source>
</evidence>
<dbReference type="SUPFAM" id="SSF54593">
    <property type="entry name" value="Glyoxalase/Bleomycin resistance protein/Dihydroxybiphenyl dioxygenase"/>
    <property type="match status" value="1"/>
</dbReference>
<evidence type="ECO:0000313" key="3">
    <source>
        <dbReference type="Proteomes" id="UP000233781"/>
    </source>
</evidence>
<comment type="caution">
    <text evidence="2">The sequence shown here is derived from an EMBL/GenBank/DDBJ whole genome shotgun (WGS) entry which is preliminary data.</text>
</comment>
<dbReference type="Pfam" id="PF18029">
    <property type="entry name" value="Glyoxalase_6"/>
    <property type="match status" value="2"/>
</dbReference>
<dbReference type="InterPro" id="IPR041581">
    <property type="entry name" value="Glyoxalase_6"/>
</dbReference>
<dbReference type="InterPro" id="IPR029068">
    <property type="entry name" value="Glyas_Bleomycin-R_OHBP_Dase"/>
</dbReference>
<evidence type="ECO:0000313" key="2">
    <source>
        <dbReference type="EMBL" id="PKW26428.1"/>
    </source>
</evidence>
<reference evidence="2 3" key="1">
    <citation type="submission" date="2017-12" db="EMBL/GenBank/DDBJ databases">
        <title>Sequencing the genomes of 1000 Actinobacteria strains.</title>
        <authorList>
            <person name="Klenk H.-P."/>
        </authorList>
    </citation>
    <scope>NUCLEOTIDE SEQUENCE [LARGE SCALE GENOMIC DNA]</scope>
    <source>
        <strain evidence="2 3">DSM 12806</strain>
    </source>
</reference>
<organism evidence="2 3">
    <name type="scientific">Phycicoccus duodecadis</name>
    <dbReference type="NCBI Taxonomy" id="173053"/>
    <lineage>
        <taxon>Bacteria</taxon>
        <taxon>Bacillati</taxon>
        <taxon>Actinomycetota</taxon>
        <taxon>Actinomycetes</taxon>
        <taxon>Micrococcales</taxon>
        <taxon>Intrasporangiaceae</taxon>
        <taxon>Phycicoccus</taxon>
    </lineage>
</organism>
<keyword evidence="3" id="KW-1185">Reference proteome</keyword>